<dbReference type="InterPro" id="IPR050484">
    <property type="entry name" value="Transf_Hexapept/Carb_Anhydrase"/>
</dbReference>
<dbReference type="InterPro" id="IPR011004">
    <property type="entry name" value="Trimer_LpxA-like_sf"/>
</dbReference>
<organism evidence="1">
    <name type="scientific">hydrothermal vent metagenome</name>
    <dbReference type="NCBI Taxonomy" id="652676"/>
    <lineage>
        <taxon>unclassified sequences</taxon>
        <taxon>metagenomes</taxon>
        <taxon>ecological metagenomes</taxon>
    </lineage>
</organism>
<proteinExistence type="predicted"/>
<dbReference type="InterPro" id="IPR001451">
    <property type="entry name" value="Hexapep"/>
</dbReference>
<reference evidence="1" key="1">
    <citation type="submission" date="2018-10" db="EMBL/GenBank/DDBJ databases">
        <authorList>
            <person name="Aoki K."/>
        </authorList>
    </citation>
    <scope>NUCLEOTIDE SEQUENCE</scope>
</reference>
<gene>
    <name evidence="1" type="ORF">MNB_ARC-1_1056</name>
</gene>
<dbReference type="PANTHER" id="PTHR13061">
    <property type="entry name" value="DYNACTIN SUBUNIT P25"/>
    <property type="match status" value="1"/>
</dbReference>
<accession>A0A3B1E5Q4</accession>
<dbReference type="PANTHER" id="PTHR13061:SF29">
    <property type="entry name" value="GAMMA CARBONIC ANHYDRASE-LIKE 1, MITOCHONDRIAL-RELATED"/>
    <property type="match status" value="1"/>
</dbReference>
<evidence type="ECO:0000313" key="1">
    <source>
        <dbReference type="EMBL" id="VAY86815.1"/>
    </source>
</evidence>
<name>A0A3B1E5Q4_9ZZZZ</name>
<dbReference type="Gene3D" id="2.160.10.10">
    <property type="entry name" value="Hexapeptide repeat proteins"/>
    <property type="match status" value="1"/>
</dbReference>
<dbReference type="AlphaFoldDB" id="A0A3B1E5Q4"/>
<sequence length="174" mass="19235">MILKFKKWFPVIHRKTWVAPSADIIGNVKIDKDSSVWFGVVIRGDVHKIRIGKRTSIQDLSMIHVTHYKNKDMSDGNPTIIGDDVTIGHKVMLHGCSIENGCLIGMNATILDGAVISKGSIVGAHSLVTSHKVFPPYSLIMGSPAKVVKTLSKKEAKGLLKHASRYVKFKDEYQ</sequence>
<dbReference type="SUPFAM" id="SSF51161">
    <property type="entry name" value="Trimeric LpxA-like enzymes"/>
    <property type="match status" value="1"/>
</dbReference>
<dbReference type="CDD" id="cd04645">
    <property type="entry name" value="LbH_gamma_CA_like"/>
    <property type="match status" value="1"/>
</dbReference>
<protein>
    <submittedName>
        <fullName evidence="1">Carbonic anhydrase, family 3</fullName>
    </submittedName>
</protein>
<dbReference type="Pfam" id="PF00132">
    <property type="entry name" value="Hexapep"/>
    <property type="match status" value="1"/>
</dbReference>
<dbReference type="InterPro" id="IPR047324">
    <property type="entry name" value="LbH_gamma_CA-like"/>
</dbReference>
<dbReference type="EMBL" id="UOYO01000017">
    <property type="protein sequence ID" value="VAY86815.1"/>
    <property type="molecule type" value="Genomic_DNA"/>
</dbReference>